<dbReference type="Pfam" id="PF02595">
    <property type="entry name" value="Gly_kinase"/>
    <property type="match status" value="1"/>
</dbReference>
<dbReference type="Proteomes" id="UP001183629">
    <property type="component" value="Unassembled WGS sequence"/>
</dbReference>
<proteinExistence type="inferred from homology"/>
<reference evidence="5 6" key="1">
    <citation type="submission" date="2023-07" db="EMBL/GenBank/DDBJ databases">
        <title>Sequencing the genomes of 1000 actinobacteria strains.</title>
        <authorList>
            <person name="Klenk H.-P."/>
        </authorList>
    </citation>
    <scope>NUCLEOTIDE SEQUENCE [LARGE SCALE GENOMIC DNA]</scope>
    <source>
        <strain evidence="5 6">DSM 44711</strain>
    </source>
</reference>
<keyword evidence="3 4" id="KW-0418">Kinase</keyword>
<dbReference type="GO" id="GO:0031388">
    <property type="term" value="P:organic acid phosphorylation"/>
    <property type="evidence" value="ECO:0007669"/>
    <property type="project" value="UniProtKB-UniRule"/>
</dbReference>
<dbReference type="InterPro" id="IPR004381">
    <property type="entry name" value="Glycerate_kinase"/>
</dbReference>
<dbReference type="Gene3D" id="3.90.1510.10">
    <property type="entry name" value="Glycerate kinase, domain 2"/>
    <property type="match status" value="1"/>
</dbReference>
<organism evidence="5 6">
    <name type="scientific">Catenuloplanes niger</name>
    <dbReference type="NCBI Taxonomy" id="587534"/>
    <lineage>
        <taxon>Bacteria</taxon>
        <taxon>Bacillati</taxon>
        <taxon>Actinomycetota</taxon>
        <taxon>Actinomycetes</taxon>
        <taxon>Micromonosporales</taxon>
        <taxon>Micromonosporaceae</taxon>
        <taxon>Catenuloplanes</taxon>
    </lineage>
</organism>
<dbReference type="SUPFAM" id="SSF110738">
    <property type="entry name" value="Glycerate kinase I"/>
    <property type="match status" value="1"/>
</dbReference>
<dbReference type="PIRSF" id="PIRSF006078">
    <property type="entry name" value="GlxK"/>
    <property type="match status" value="1"/>
</dbReference>
<dbReference type="InterPro" id="IPR036129">
    <property type="entry name" value="Glycerate_kinase_sf"/>
</dbReference>
<comment type="similarity">
    <text evidence="1 4">Belongs to the glycerate kinase type-1 family.</text>
</comment>
<evidence type="ECO:0000256" key="3">
    <source>
        <dbReference type="ARBA" id="ARBA00022777"/>
    </source>
</evidence>
<dbReference type="AlphaFoldDB" id="A0AAE3ZMV6"/>
<dbReference type="GO" id="GO:0008887">
    <property type="term" value="F:glycerate kinase activity"/>
    <property type="evidence" value="ECO:0007669"/>
    <property type="project" value="UniProtKB-UniRule"/>
</dbReference>
<dbReference type="EC" id="2.7.1.31" evidence="5"/>
<accession>A0AAE3ZMV6</accession>
<dbReference type="PANTHER" id="PTHR21599">
    <property type="entry name" value="GLYCERATE KINASE"/>
    <property type="match status" value="1"/>
</dbReference>
<dbReference type="NCBIfam" id="TIGR00045">
    <property type="entry name" value="glycerate kinase"/>
    <property type="match status" value="1"/>
</dbReference>
<dbReference type="InterPro" id="IPR018193">
    <property type="entry name" value="Glyc_kinase_flavodox-like_fold"/>
</dbReference>
<comment type="caution">
    <text evidence="5">The sequence shown here is derived from an EMBL/GenBank/DDBJ whole genome shotgun (WGS) entry which is preliminary data.</text>
</comment>
<evidence type="ECO:0000256" key="2">
    <source>
        <dbReference type="ARBA" id="ARBA00022679"/>
    </source>
</evidence>
<protein>
    <submittedName>
        <fullName evidence="5">Glycerate kinase</fullName>
        <ecNumber evidence="5">2.7.1.31</ecNumber>
    </submittedName>
</protein>
<keyword evidence="6" id="KW-1185">Reference proteome</keyword>
<evidence type="ECO:0000256" key="4">
    <source>
        <dbReference type="PIRNR" id="PIRNR006078"/>
    </source>
</evidence>
<evidence type="ECO:0000256" key="1">
    <source>
        <dbReference type="ARBA" id="ARBA00006284"/>
    </source>
</evidence>
<keyword evidence="2 4" id="KW-0808">Transferase</keyword>
<dbReference type="PANTHER" id="PTHR21599:SF0">
    <property type="entry name" value="GLYCERATE KINASE"/>
    <property type="match status" value="1"/>
</dbReference>
<sequence>MRILICPDKFAGSIDAVPAAAAVAAGWRAANDADELVERPLSDGGPGFVDVLTPALNGRRVIVDTVDPLGRPAKATILINGPIGYVESAHACGLHLLAPADRDPKRTTSYGLGLLILAAIEHGATRVVIGLGGSAVNDAGAGMLAALDAAPLDAAGYALPYGGAALTAAESLTGPPRIRGAELIGATDVDNPLTGLHGASAVYGPQKGATREDVFLLDRALERFGELLQHLPTAPPRLAAQPGAGAAGGIGAAILALGGRCESGIELVTRLTGLTEALDAADLVITGEGSFDHQSLRGKVVAGVAAGARDRGLPCVVLAGRVSTGRREAAAAGVTETYSLMDYFDGDEEAAMTRPADGLTALARRVAGQYSR</sequence>
<evidence type="ECO:0000313" key="5">
    <source>
        <dbReference type="EMBL" id="MDR7321699.1"/>
    </source>
</evidence>
<dbReference type="EMBL" id="JAVDYC010000001">
    <property type="protein sequence ID" value="MDR7321699.1"/>
    <property type="molecule type" value="Genomic_DNA"/>
</dbReference>
<dbReference type="RefSeq" id="WP_310410892.1">
    <property type="nucleotide sequence ID" value="NZ_JAVDYC010000001.1"/>
</dbReference>
<evidence type="ECO:0000313" key="6">
    <source>
        <dbReference type="Proteomes" id="UP001183629"/>
    </source>
</evidence>
<dbReference type="InterPro" id="IPR018197">
    <property type="entry name" value="Glycerate_kinase_RE-like"/>
</dbReference>
<name>A0AAE3ZMV6_9ACTN</name>
<gene>
    <name evidence="5" type="ORF">J2S44_001949</name>
</gene>
<dbReference type="Gene3D" id="3.40.50.10350">
    <property type="entry name" value="Glycerate kinase, domain 1"/>
    <property type="match status" value="1"/>
</dbReference>